<feature type="chain" id="PRO_5010312553" description="Methyltransferase domain-containing protein" evidence="1">
    <location>
        <begin position="21"/>
        <end position="392"/>
    </location>
</feature>
<gene>
    <name evidence="2" type="ORF">AK812_SmicGene5775</name>
</gene>
<dbReference type="InterPro" id="IPR029063">
    <property type="entry name" value="SAM-dependent_MTases_sf"/>
</dbReference>
<organism evidence="2 3">
    <name type="scientific">Symbiodinium microadriaticum</name>
    <name type="common">Dinoflagellate</name>
    <name type="synonym">Zooxanthella microadriatica</name>
    <dbReference type="NCBI Taxonomy" id="2951"/>
    <lineage>
        <taxon>Eukaryota</taxon>
        <taxon>Sar</taxon>
        <taxon>Alveolata</taxon>
        <taxon>Dinophyceae</taxon>
        <taxon>Suessiales</taxon>
        <taxon>Symbiodiniaceae</taxon>
        <taxon>Symbiodinium</taxon>
    </lineage>
</organism>
<evidence type="ECO:0000313" key="2">
    <source>
        <dbReference type="EMBL" id="OLQ10511.1"/>
    </source>
</evidence>
<protein>
    <recommendedName>
        <fullName evidence="4">Methyltransferase domain-containing protein</fullName>
    </recommendedName>
</protein>
<proteinExistence type="predicted"/>
<dbReference type="SUPFAM" id="SSF53335">
    <property type="entry name" value="S-adenosyl-L-methionine-dependent methyltransferases"/>
    <property type="match status" value="1"/>
</dbReference>
<evidence type="ECO:0000256" key="1">
    <source>
        <dbReference type="SAM" id="SignalP"/>
    </source>
</evidence>
<dbReference type="Gene3D" id="3.40.50.150">
    <property type="entry name" value="Vaccinia Virus protein VP39"/>
    <property type="match status" value="1"/>
</dbReference>
<evidence type="ECO:0000313" key="3">
    <source>
        <dbReference type="Proteomes" id="UP000186817"/>
    </source>
</evidence>
<dbReference type="OMA" id="RICAIQR"/>
<dbReference type="OrthoDB" id="406545at2759"/>
<sequence>MGLSLLRSLVWLISCWDAAADTISADIVFVANSWLMRRGLRLRHGTDLFTLPRCWLHEDPFLYRIYAYDHCCCDPWEKSQRCWTDIDGMRPRATKRHHCCVYTYGPGTFCMNRDSVQLRYPGLPLIKARLHPSDYPWKSFFPNLLTEAHLLQPLHGRDGAPGPVLRVADLGAGKGVDSIALSLMGHYVVSLELDPLELQLLKTNRMLNNVSFEIVAGDFTLTNQTAEALLGANDGLPFDVIVANYLLHLPTEQFLVFLDLVDRVGAQDFLWLCPCGQEVYDLYDYQAVNREHALARFELVDAVTFVNVGNAFEPEVQLGQTRICAIQRRRSSPNAWRYRWPRAFAKAVLRPGPDCIPPLWRATEHFTVYNRLKERNIEMGFHQLRSFLADAH</sequence>
<dbReference type="CDD" id="cd02440">
    <property type="entry name" value="AdoMet_MTases"/>
    <property type="match status" value="1"/>
</dbReference>
<reference evidence="2 3" key="1">
    <citation type="submission" date="2016-02" db="EMBL/GenBank/DDBJ databases">
        <title>Genome analysis of coral dinoflagellate symbionts highlights evolutionary adaptations to a symbiotic lifestyle.</title>
        <authorList>
            <person name="Aranda M."/>
            <person name="Li Y."/>
            <person name="Liew Y.J."/>
            <person name="Baumgarten S."/>
            <person name="Simakov O."/>
            <person name="Wilson M."/>
            <person name="Piel J."/>
            <person name="Ashoor H."/>
            <person name="Bougouffa S."/>
            <person name="Bajic V.B."/>
            <person name="Ryu T."/>
            <person name="Ravasi T."/>
            <person name="Bayer T."/>
            <person name="Micklem G."/>
            <person name="Kim H."/>
            <person name="Bhak J."/>
            <person name="Lajeunesse T.C."/>
            <person name="Voolstra C.R."/>
        </authorList>
    </citation>
    <scope>NUCLEOTIDE SEQUENCE [LARGE SCALE GENOMIC DNA]</scope>
    <source>
        <strain evidence="2 3">CCMP2467</strain>
    </source>
</reference>
<keyword evidence="3" id="KW-1185">Reference proteome</keyword>
<comment type="caution">
    <text evidence="2">The sequence shown here is derived from an EMBL/GenBank/DDBJ whole genome shotgun (WGS) entry which is preliminary data.</text>
</comment>
<feature type="signal peptide" evidence="1">
    <location>
        <begin position="1"/>
        <end position="20"/>
    </location>
</feature>
<evidence type="ECO:0008006" key="4">
    <source>
        <dbReference type="Google" id="ProtNLM"/>
    </source>
</evidence>
<keyword evidence="1" id="KW-0732">Signal</keyword>
<dbReference type="EMBL" id="LSRX01000076">
    <property type="protein sequence ID" value="OLQ10511.1"/>
    <property type="molecule type" value="Genomic_DNA"/>
</dbReference>
<dbReference type="Pfam" id="PF06325">
    <property type="entry name" value="PrmA"/>
    <property type="match status" value="1"/>
</dbReference>
<name>A0A1Q9ESZ5_SYMMI</name>
<dbReference type="Proteomes" id="UP000186817">
    <property type="component" value="Unassembled WGS sequence"/>
</dbReference>
<accession>A0A1Q9ESZ5</accession>
<dbReference type="AlphaFoldDB" id="A0A1Q9ESZ5"/>